<organism evidence="2 3">
    <name type="scientific">Chiloscyllium punctatum</name>
    <name type="common">Brownbanded bambooshark</name>
    <name type="synonym">Hemiscyllium punctatum</name>
    <dbReference type="NCBI Taxonomy" id="137246"/>
    <lineage>
        <taxon>Eukaryota</taxon>
        <taxon>Metazoa</taxon>
        <taxon>Chordata</taxon>
        <taxon>Craniata</taxon>
        <taxon>Vertebrata</taxon>
        <taxon>Chondrichthyes</taxon>
        <taxon>Elasmobranchii</taxon>
        <taxon>Galeomorphii</taxon>
        <taxon>Galeoidea</taxon>
        <taxon>Orectolobiformes</taxon>
        <taxon>Hemiscylliidae</taxon>
        <taxon>Chiloscyllium</taxon>
    </lineage>
</organism>
<feature type="non-terminal residue" evidence="2">
    <location>
        <position position="139"/>
    </location>
</feature>
<dbReference type="Proteomes" id="UP000287033">
    <property type="component" value="Unassembled WGS sequence"/>
</dbReference>
<feature type="region of interest" description="Disordered" evidence="1">
    <location>
        <begin position="1"/>
        <end position="115"/>
    </location>
</feature>
<evidence type="ECO:0000313" key="3">
    <source>
        <dbReference type="Proteomes" id="UP000287033"/>
    </source>
</evidence>
<protein>
    <submittedName>
        <fullName evidence="2">Uncharacterized protein</fullName>
    </submittedName>
</protein>
<name>A0A401TQ52_CHIPU</name>
<feature type="compositionally biased region" description="Basic and acidic residues" evidence="1">
    <location>
        <begin position="1"/>
        <end position="11"/>
    </location>
</feature>
<dbReference type="AlphaFoldDB" id="A0A401TQ52"/>
<keyword evidence="3" id="KW-1185">Reference proteome</keyword>
<gene>
    <name evidence="2" type="ORF">chiPu_0028887</name>
</gene>
<evidence type="ECO:0000313" key="2">
    <source>
        <dbReference type="EMBL" id="GCC44774.1"/>
    </source>
</evidence>
<dbReference type="EMBL" id="BEZZ01142621">
    <property type="protein sequence ID" value="GCC44774.1"/>
    <property type="molecule type" value="Genomic_DNA"/>
</dbReference>
<reference evidence="2 3" key="1">
    <citation type="journal article" date="2018" name="Nat. Ecol. Evol.">
        <title>Shark genomes provide insights into elasmobranch evolution and the origin of vertebrates.</title>
        <authorList>
            <person name="Hara Y"/>
            <person name="Yamaguchi K"/>
            <person name="Onimaru K"/>
            <person name="Kadota M"/>
            <person name="Koyanagi M"/>
            <person name="Keeley SD"/>
            <person name="Tatsumi K"/>
            <person name="Tanaka K"/>
            <person name="Motone F"/>
            <person name="Kageyama Y"/>
            <person name="Nozu R"/>
            <person name="Adachi N"/>
            <person name="Nishimura O"/>
            <person name="Nakagawa R"/>
            <person name="Tanegashima C"/>
            <person name="Kiyatake I"/>
            <person name="Matsumoto R"/>
            <person name="Murakumo K"/>
            <person name="Nishida K"/>
            <person name="Terakita A"/>
            <person name="Kuratani S"/>
            <person name="Sato K"/>
            <person name="Hyodo S Kuraku.S."/>
        </authorList>
    </citation>
    <scope>NUCLEOTIDE SEQUENCE [LARGE SCALE GENOMIC DNA]</scope>
</reference>
<proteinExistence type="predicted"/>
<accession>A0A401TQ52</accession>
<evidence type="ECO:0000256" key="1">
    <source>
        <dbReference type="SAM" id="MobiDB-lite"/>
    </source>
</evidence>
<sequence>MKDSGQPDCRKTSHPAGAVRSYNRVGGSEPALHPKWSGHLTHPATDWSMERRGKTSIGGSCRLSLTSRAMPDIEWSRQEGGGTLLDEMTNDRASDTRPAHSLPTPTQTPPTWDRARRRLVDAAVTPGGWGGTQWNRGGG</sequence>
<feature type="compositionally biased region" description="Basic and acidic residues" evidence="1">
    <location>
        <begin position="89"/>
        <end position="98"/>
    </location>
</feature>
<comment type="caution">
    <text evidence="2">The sequence shown here is derived from an EMBL/GenBank/DDBJ whole genome shotgun (WGS) entry which is preliminary data.</text>
</comment>